<dbReference type="AlphaFoldDB" id="A0ABD0JVB9"/>
<protein>
    <submittedName>
        <fullName evidence="1">Uncharacterized protein</fullName>
    </submittedName>
</protein>
<dbReference type="Proteomes" id="UP001519460">
    <property type="component" value="Unassembled WGS sequence"/>
</dbReference>
<evidence type="ECO:0000313" key="2">
    <source>
        <dbReference type="Proteomes" id="UP001519460"/>
    </source>
</evidence>
<reference evidence="1 2" key="1">
    <citation type="journal article" date="2023" name="Sci. Data">
        <title>Genome assembly of the Korean intertidal mud-creeper Batillaria attramentaria.</title>
        <authorList>
            <person name="Patra A.K."/>
            <person name="Ho P.T."/>
            <person name="Jun S."/>
            <person name="Lee S.J."/>
            <person name="Kim Y."/>
            <person name="Won Y.J."/>
        </authorList>
    </citation>
    <scope>NUCLEOTIDE SEQUENCE [LARGE SCALE GENOMIC DNA]</scope>
    <source>
        <strain evidence="1">Wonlab-2016</strain>
    </source>
</reference>
<proteinExistence type="predicted"/>
<dbReference type="EMBL" id="JACVVK020000313">
    <property type="protein sequence ID" value="KAK7479014.1"/>
    <property type="molecule type" value="Genomic_DNA"/>
</dbReference>
<gene>
    <name evidence="1" type="ORF">BaRGS_00029775</name>
</gene>
<comment type="caution">
    <text evidence="1">The sequence shown here is derived from an EMBL/GenBank/DDBJ whole genome shotgun (WGS) entry which is preliminary data.</text>
</comment>
<name>A0ABD0JVB9_9CAEN</name>
<keyword evidence="2" id="KW-1185">Reference proteome</keyword>
<organism evidence="1 2">
    <name type="scientific">Batillaria attramentaria</name>
    <dbReference type="NCBI Taxonomy" id="370345"/>
    <lineage>
        <taxon>Eukaryota</taxon>
        <taxon>Metazoa</taxon>
        <taxon>Spiralia</taxon>
        <taxon>Lophotrochozoa</taxon>
        <taxon>Mollusca</taxon>
        <taxon>Gastropoda</taxon>
        <taxon>Caenogastropoda</taxon>
        <taxon>Sorbeoconcha</taxon>
        <taxon>Cerithioidea</taxon>
        <taxon>Batillariidae</taxon>
        <taxon>Batillaria</taxon>
    </lineage>
</organism>
<sequence>MIPPRYLHRTSVKTSLRHKASTDHCPVLMLMRYGTSAEYRSVKMSLRQDTSMKHRPLRTLLRDDTSTEYCSVKTSLRHDTSTELGSGATMRVPLRQNTSVPHSETQGTRLSMFLKFATEHCSTKRCKVCLRQLYSVIPPKGKKSSAMQSTFCSSLDHKI</sequence>
<evidence type="ECO:0000313" key="1">
    <source>
        <dbReference type="EMBL" id="KAK7479014.1"/>
    </source>
</evidence>
<accession>A0ABD0JVB9</accession>